<evidence type="ECO:0000256" key="1">
    <source>
        <dbReference type="SAM" id="Phobius"/>
    </source>
</evidence>
<proteinExistence type="predicted"/>
<keyword evidence="1" id="KW-0812">Transmembrane</keyword>
<keyword evidence="1" id="KW-0472">Membrane</keyword>
<keyword evidence="3" id="KW-1185">Reference proteome</keyword>
<name>A0A369BVG3_9BACL</name>
<feature type="transmembrane region" description="Helical" evidence="1">
    <location>
        <begin position="14"/>
        <end position="34"/>
    </location>
</feature>
<comment type="caution">
    <text evidence="2">The sequence shown here is derived from an EMBL/GenBank/DDBJ whole genome shotgun (WGS) entry which is preliminary data.</text>
</comment>
<dbReference type="Proteomes" id="UP000253090">
    <property type="component" value="Unassembled WGS sequence"/>
</dbReference>
<organism evidence="2 3">
    <name type="scientific">Fontibacillus phaseoli</name>
    <dbReference type="NCBI Taxonomy" id="1416533"/>
    <lineage>
        <taxon>Bacteria</taxon>
        <taxon>Bacillati</taxon>
        <taxon>Bacillota</taxon>
        <taxon>Bacilli</taxon>
        <taxon>Bacillales</taxon>
        <taxon>Paenibacillaceae</taxon>
        <taxon>Fontibacillus</taxon>
    </lineage>
</organism>
<gene>
    <name evidence="2" type="ORF">DFP94_1011205</name>
</gene>
<sequence length="135" mass="15480">MQSWMEMFGVMNTAFPIFIVVILGIIVLTAAGGLKRHLSNNRQPVLIVSSVIVSKRTEVTHRHDTELSINRSDSKYYLTFEVESGDRMEFLVSGQEYGQCSEGDEGKLTFQGSRYFGFERLSKTYHAALQEYRHY</sequence>
<dbReference type="InterPro" id="IPR019635">
    <property type="entry name" value="DUF2500"/>
</dbReference>
<protein>
    <submittedName>
        <fullName evidence="2">Uncharacterized protein DUF2500</fullName>
    </submittedName>
</protein>
<dbReference type="Pfam" id="PF10694">
    <property type="entry name" value="DUF2500"/>
    <property type="match status" value="1"/>
</dbReference>
<dbReference type="Gene3D" id="2.40.50.660">
    <property type="match status" value="1"/>
</dbReference>
<reference evidence="2 3" key="1">
    <citation type="submission" date="2018-07" db="EMBL/GenBank/DDBJ databases">
        <title>Genomic Encyclopedia of Type Strains, Phase III (KMG-III): the genomes of soil and plant-associated and newly described type strains.</title>
        <authorList>
            <person name="Whitman W."/>
        </authorList>
    </citation>
    <scope>NUCLEOTIDE SEQUENCE [LARGE SCALE GENOMIC DNA]</scope>
    <source>
        <strain evidence="2 3">CECT 8333</strain>
    </source>
</reference>
<dbReference type="AlphaFoldDB" id="A0A369BVG3"/>
<evidence type="ECO:0000313" key="3">
    <source>
        <dbReference type="Proteomes" id="UP000253090"/>
    </source>
</evidence>
<dbReference type="EMBL" id="QPJW01000001">
    <property type="protein sequence ID" value="RCX23604.1"/>
    <property type="molecule type" value="Genomic_DNA"/>
</dbReference>
<accession>A0A369BVG3</accession>
<keyword evidence="1" id="KW-1133">Transmembrane helix</keyword>
<evidence type="ECO:0000313" key="2">
    <source>
        <dbReference type="EMBL" id="RCX23604.1"/>
    </source>
</evidence>